<evidence type="ECO:0000256" key="1">
    <source>
        <dbReference type="ARBA" id="ARBA00004114"/>
    </source>
</evidence>
<dbReference type="SUPFAM" id="SSF48371">
    <property type="entry name" value="ARM repeat"/>
    <property type="match status" value="1"/>
</dbReference>
<dbReference type="GO" id="GO:0036064">
    <property type="term" value="C:ciliary basal body"/>
    <property type="evidence" value="ECO:0007669"/>
    <property type="project" value="InterPro"/>
</dbReference>
<feature type="domain" description="ARMC9 CTLH-like" evidence="8">
    <location>
        <begin position="141"/>
        <end position="271"/>
    </location>
</feature>
<evidence type="ECO:0000313" key="10">
    <source>
        <dbReference type="Proteomes" id="UP001321473"/>
    </source>
</evidence>
<dbReference type="GO" id="GO:0005814">
    <property type="term" value="C:centriole"/>
    <property type="evidence" value="ECO:0007669"/>
    <property type="project" value="UniProtKB-SubCell"/>
</dbReference>
<feature type="compositionally biased region" description="Acidic residues" evidence="6">
    <location>
        <begin position="675"/>
        <end position="696"/>
    </location>
</feature>
<organism evidence="9 10">
    <name type="scientific">Amblyomma americanum</name>
    <name type="common">Lone star tick</name>
    <dbReference type="NCBI Taxonomy" id="6943"/>
    <lineage>
        <taxon>Eukaryota</taxon>
        <taxon>Metazoa</taxon>
        <taxon>Ecdysozoa</taxon>
        <taxon>Arthropoda</taxon>
        <taxon>Chelicerata</taxon>
        <taxon>Arachnida</taxon>
        <taxon>Acari</taxon>
        <taxon>Parasitiformes</taxon>
        <taxon>Ixodida</taxon>
        <taxon>Ixodoidea</taxon>
        <taxon>Ixodidae</taxon>
        <taxon>Amblyomminae</taxon>
        <taxon>Amblyomma</taxon>
    </lineage>
</organism>
<keyword evidence="4" id="KW-0970">Cilium biogenesis/degradation</keyword>
<feature type="compositionally biased region" description="Polar residues" evidence="6">
    <location>
        <begin position="764"/>
        <end position="774"/>
    </location>
</feature>
<protein>
    <recommendedName>
        <fullName evidence="3">LisH domain-containing protein ARMC9</fullName>
    </recommendedName>
</protein>
<dbReference type="PANTHER" id="PTHR14881">
    <property type="entry name" value="LISH DOMAIN-CONTAINING PROTEIN ARMC9"/>
    <property type="match status" value="1"/>
</dbReference>
<feature type="region of interest" description="Disordered" evidence="6">
    <location>
        <begin position="735"/>
        <end position="787"/>
    </location>
</feature>
<feature type="compositionally biased region" description="Polar residues" evidence="6">
    <location>
        <begin position="742"/>
        <end position="757"/>
    </location>
</feature>
<reference evidence="9 10" key="1">
    <citation type="journal article" date="2023" name="Arcadia Sci">
        <title>De novo assembly of a long-read Amblyomma americanum tick genome.</title>
        <authorList>
            <person name="Chou S."/>
            <person name="Poskanzer K.E."/>
            <person name="Rollins M."/>
            <person name="Thuy-Boun P.S."/>
        </authorList>
    </citation>
    <scope>NUCLEOTIDE SEQUENCE [LARGE SCALE GENOMIC DNA]</scope>
    <source>
        <strain evidence="9">F_SG_1</strain>
        <tissue evidence="9">Salivary glands</tissue>
    </source>
</reference>
<dbReference type="InterPro" id="IPR016024">
    <property type="entry name" value="ARM-type_fold"/>
</dbReference>
<dbReference type="EMBL" id="JARKHS020000153">
    <property type="protein sequence ID" value="KAK8789100.1"/>
    <property type="molecule type" value="Genomic_DNA"/>
</dbReference>
<proteinExistence type="predicted"/>
<evidence type="ECO:0000256" key="4">
    <source>
        <dbReference type="ARBA" id="ARBA00022794"/>
    </source>
</evidence>
<dbReference type="InterPro" id="IPR040369">
    <property type="entry name" value="ARMC9"/>
</dbReference>
<dbReference type="Pfam" id="PF23138">
    <property type="entry name" value="CTLH_Armc9"/>
    <property type="match status" value="1"/>
</dbReference>
<evidence type="ECO:0000256" key="2">
    <source>
        <dbReference type="ARBA" id="ARBA00004120"/>
    </source>
</evidence>
<evidence type="ECO:0000256" key="6">
    <source>
        <dbReference type="SAM" id="MobiDB-lite"/>
    </source>
</evidence>
<dbReference type="GO" id="GO:0097542">
    <property type="term" value="C:ciliary tip"/>
    <property type="evidence" value="ECO:0007669"/>
    <property type="project" value="TreeGrafter"/>
</dbReference>
<dbReference type="Pfam" id="PF21050">
    <property type="entry name" value="ARMC9_ARM"/>
    <property type="match status" value="1"/>
</dbReference>
<dbReference type="Gene3D" id="1.25.10.10">
    <property type="entry name" value="Leucine-rich Repeat Variant"/>
    <property type="match status" value="1"/>
</dbReference>
<dbReference type="InterPro" id="IPR011989">
    <property type="entry name" value="ARM-like"/>
</dbReference>
<comment type="caution">
    <text evidence="9">The sequence shown here is derived from an EMBL/GenBank/DDBJ whole genome shotgun (WGS) entry which is preliminary data.</text>
</comment>
<gene>
    <name evidence="9" type="ORF">V5799_021128</name>
</gene>
<evidence type="ECO:0000259" key="8">
    <source>
        <dbReference type="Pfam" id="PF23138"/>
    </source>
</evidence>
<dbReference type="PROSITE" id="PS50896">
    <property type="entry name" value="LISH"/>
    <property type="match status" value="1"/>
</dbReference>
<feature type="domain" description="LisH" evidence="7">
    <location>
        <begin position="540"/>
        <end position="660"/>
    </location>
</feature>
<dbReference type="InterPro" id="IPR056327">
    <property type="entry name" value="ARMC9_CTLH-like_dom"/>
</dbReference>
<dbReference type="PANTHER" id="PTHR14881:SF4">
    <property type="entry name" value="LISH DOMAIN-CONTAINING PROTEIN ARMC9"/>
    <property type="match status" value="1"/>
</dbReference>
<feature type="compositionally biased region" description="Low complexity" evidence="6">
    <location>
        <begin position="847"/>
        <end position="862"/>
    </location>
</feature>
<keyword evidence="10" id="KW-1185">Reference proteome</keyword>
<evidence type="ECO:0000256" key="3">
    <source>
        <dbReference type="ARBA" id="ARBA00021146"/>
    </source>
</evidence>
<sequence>MTPQVLQVILTFGASDREYGPFVRQREHDRVNGTYCCGAWCSNNRLSAQNQRVSFFRAPASTQQVKGTGQASSTAALELTPSDDMSGHVSSVEGELNFIVKEYLDYMGLEKVSKVFEEECLAQSKPIQENSVSYRNERVQKVQKELLGYFEEGKQTQFFTIWDSVISRSTPINEALRHDLEFHLRLHFAVYPQRYPEKAKRQGYMTAESAMANFRLYIESIKACTEDPLVYFALPYVENPRQFPVFKPVFEESWVDELRSKLDKFVRESLSTHYQQRTKPRLMDLYYCSDVELSDMREDFRRCERRLQYSDQQHAIQERQMSKLQEDYKMLVTVTTELITALEATVRGDLVNLENVLFSCGKRFPDLVKLQTPQTSCGSACGGNQLFVLRSGLCTKRTRLDFSKIKQDLSGADSSSRALLLQALRWKLTKAPSVDERDCVLLAYVDNDLLGFIERSSDYCNRILHLIKSPNTGLQQSFVRFLNAFAAFRSGRNYLAKNLQLVAVLTDTLVSDCVTNSRTLDMILGVLQKLSLRHQQKEIMISHGILEWIIRSLQEGEEAGFSEYGLEYITALFMNLCLQKTAKQHCSKMSGSILDVIKKQLAHKNAEIVPYLNGALYSLLCDQEFRSIAIDMGLEENLQKAKMHSPPDVQHQIDQVCERLLSSDTNVENSIADSLTEDDDDDEDSQEESEPEPELDMDDIVQASPHQMCGDQLLKIFYEEERQDTVSMGGLTMSSRLEESSPDQSLEESTVNPAETSQSEEIDCSQATHTQTTEFAAPPVDEQASELVKQITGEEKTLVAAATTTAPPSDKVNGLNMQEYSIAFSSRPKIPRTPEPSSGGSLGRVDSTPSSSQSLRRSPASTMSRGNTSSVHPLYSIEQE</sequence>
<dbReference type="InterPro" id="IPR006594">
    <property type="entry name" value="LisH"/>
</dbReference>
<dbReference type="GO" id="GO:0060271">
    <property type="term" value="P:cilium assembly"/>
    <property type="evidence" value="ECO:0007669"/>
    <property type="project" value="InterPro"/>
</dbReference>
<evidence type="ECO:0000313" key="9">
    <source>
        <dbReference type="EMBL" id="KAK8789100.1"/>
    </source>
</evidence>
<comment type="subcellular location">
    <subcellularLocation>
        <location evidence="2">Cytoplasm</location>
        <location evidence="2">Cytoskeleton</location>
        <location evidence="2">Cilium basal body</location>
    </subcellularLocation>
    <subcellularLocation>
        <location evidence="1">Cytoplasm</location>
        <location evidence="1">Cytoskeleton</location>
        <location evidence="1">Microtubule organizing center</location>
        <location evidence="1">Centrosome</location>
        <location evidence="1">Centriole</location>
    </subcellularLocation>
</comment>
<evidence type="ECO:0000259" key="7">
    <source>
        <dbReference type="Pfam" id="PF21050"/>
    </source>
</evidence>
<feature type="region of interest" description="Disordered" evidence="6">
    <location>
        <begin position="668"/>
        <end position="696"/>
    </location>
</feature>
<accession>A0AAQ4FPF7</accession>
<dbReference type="Proteomes" id="UP001321473">
    <property type="component" value="Unassembled WGS sequence"/>
</dbReference>
<feature type="region of interest" description="Disordered" evidence="6">
    <location>
        <begin position="823"/>
        <end position="880"/>
    </location>
</feature>
<name>A0AAQ4FPF7_AMBAM</name>
<dbReference type="AlphaFoldDB" id="A0AAQ4FPF7"/>
<dbReference type="InterPro" id="IPR048959">
    <property type="entry name" value="ARMC9_ARM_dom"/>
</dbReference>
<keyword evidence="5" id="KW-0966">Cell projection</keyword>
<evidence type="ECO:0000256" key="5">
    <source>
        <dbReference type="ARBA" id="ARBA00023273"/>
    </source>
</evidence>